<keyword evidence="1" id="KW-1133">Transmembrane helix</keyword>
<protein>
    <submittedName>
        <fullName evidence="2">Uncharacterized protein</fullName>
    </submittedName>
</protein>
<accession>W4F200</accession>
<gene>
    <name evidence="2" type="ORF">C176_08857</name>
</gene>
<keyword evidence="3" id="KW-1185">Reference proteome</keyword>
<name>W4F200_9BACL</name>
<keyword evidence="1" id="KW-0472">Membrane</keyword>
<evidence type="ECO:0000313" key="2">
    <source>
        <dbReference type="EMBL" id="ETT86810.1"/>
    </source>
</evidence>
<evidence type="ECO:0000256" key="1">
    <source>
        <dbReference type="SAM" id="Phobius"/>
    </source>
</evidence>
<proteinExistence type="predicted"/>
<feature type="transmembrane region" description="Helical" evidence="1">
    <location>
        <begin position="29"/>
        <end position="49"/>
    </location>
</feature>
<evidence type="ECO:0000313" key="3">
    <source>
        <dbReference type="Proteomes" id="UP000019062"/>
    </source>
</evidence>
<dbReference type="Proteomes" id="UP000019062">
    <property type="component" value="Unassembled WGS sequence"/>
</dbReference>
<organism evidence="2 3">
    <name type="scientific">Viridibacillus arenosi FSL R5-213</name>
    <dbReference type="NCBI Taxonomy" id="1227360"/>
    <lineage>
        <taxon>Bacteria</taxon>
        <taxon>Bacillati</taxon>
        <taxon>Bacillota</taxon>
        <taxon>Bacilli</taxon>
        <taxon>Bacillales</taxon>
        <taxon>Caryophanaceae</taxon>
        <taxon>Viridibacillus</taxon>
    </lineage>
</organism>
<dbReference type="EMBL" id="ASQA01000013">
    <property type="protein sequence ID" value="ETT86810.1"/>
    <property type="molecule type" value="Genomic_DNA"/>
</dbReference>
<dbReference type="AlphaFoldDB" id="W4F200"/>
<dbReference type="eggNOG" id="ENOG502ZD17">
    <property type="taxonomic scope" value="Bacteria"/>
</dbReference>
<dbReference type="RefSeq" id="WP_038182771.1">
    <property type="nucleotide sequence ID" value="NZ_ASQA01000013.1"/>
</dbReference>
<feature type="transmembrane region" description="Helical" evidence="1">
    <location>
        <begin position="5"/>
        <end position="23"/>
    </location>
</feature>
<comment type="caution">
    <text evidence="2">The sequence shown here is derived from an EMBL/GenBank/DDBJ whole genome shotgun (WGS) entry which is preliminary data.</text>
</comment>
<keyword evidence="1" id="KW-0812">Transmembrane</keyword>
<sequence length="65" mass="7571">MKKTILKSIIVLSYIYCLGYILFDFPNDTFVLRTITGVMSFIFSYSLLLKILDNKKEKKLANSEK</sequence>
<reference evidence="2 3" key="1">
    <citation type="journal article" date="2014" name="BMC Genomics">
        <title>Genomic comparison of sporeforming bacilli isolated from milk.</title>
        <authorList>
            <person name="Moreno Switt A.I."/>
            <person name="Andrus A.D."/>
            <person name="Ranieri M.L."/>
            <person name="Orsi R.H."/>
            <person name="Ivy R."/>
            <person name="den Bakker H.C."/>
            <person name="Martin N.H."/>
            <person name="Wiedmann M."/>
            <person name="Boor K.J."/>
        </authorList>
    </citation>
    <scope>NUCLEOTIDE SEQUENCE [LARGE SCALE GENOMIC DNA]</scope>
    <source>
        <strain evidence="2 3">FSL R5-213</strain>
    </source>
</reference>